<evidence type="ECO:0000313" key="2">
    <source>
        <dbReference type="Proteomes" id="UP000183080"/>
    </source>
</evidence>
<protein>
    <submittedName>
        <fullName evidence="1">Uncharacterized protein</fullName>
    </submittedName>
</protein>
<name>A0A1J5THL6_9ARCH</name>
<organism evidence="1 2">
    <name type="scientific">Marine Group III euryarchaeote CG-Epi1</name>
    <dbReference type="NCBI Taxonomy" id="1888995"/>
    <lineage>
        <taxon>Archaea</taxon>
        <taxon>Methanobacteriati</taxon>
        <taxon>Thermoplasmatota</taxon>
        <taxon>Thermoplasmata</taxon>
        <taxon>Candidatus Thermoprofundales</taxon>
    </lineage>
</organism>
<comment type="caution">
    <text evidence="1">The sequence shown here is derived from an EMBL/GenBank/DDBJ whole genome shotgun (WGS) entry which is preliminary data.</text>
</comment>
<reference evidence="1 2" key="1">
    <citation type="submission" date="2016-08" db="EMBL/GenBank/DDBJ databases">
        <title>New Insights into Marine Group III Euryarchaeota, from dark to light.</title>
        <authorList>
            <person name="Haro-Moreno J.M."/>
            <person name="Rodriguez-Valera F."/>
            <person name="Lopez-Garcia P."/>
            <person name="Moreira D."/>
            <person name="Martin-Cuadrado A.B."/>
        </authorList>
    </citation>
    <scope>NUCLEOTIDE SEQUENCE [LARGE SCALE GENOMIC DNA]</scope>
    <source>
        <strain evidence="1">CG-Epi1</strain>
    </source>
</reference>
<gene>
    <name evidence="1" type="ORF">BD935_00715</name>
</gene>
<proteinExistence type="predicted"/>
<dbReference type="AlphaFoldDB" id="A0A1J5THL6"/>
<dbReference type="EMBL" id="MIZA01000012">
    <property type="protein sequence ID" value="OIR20439.1"/>
    <property type="molecule type" value="Genomic_DNA"/>
</dbReference>
<dbReference type="STRING" id="1888995.BD935_00715"/>
<sequence>MKIPDHLRPPLLEQLEDQENSEDCLTMRGSALGHALLENNEKRDFFIEKFIKSEEPPLDGNELARELQARGVGNILLGKNADEYLSRSKELFENELEKALPDLPEDVAIDVATEPLKQARQARSGLMENAFLRKKWSLCVSEAEHGRSIIPDYLLYQPHREGYPIEFVAKGMDNGDKDLVSKGLEMQEEFLQYVIDVGYLKPWEDAYFVSFSLSLITRKLVSEL</sequence>
<accession>A0A1J5THL6</accession>
<dbReference type="Proteomes" id="UP000183080">
    <property type="component" value="Unassembled WGS sequence"/>
</dbReference>
<evidence type="ECO:0000313" key="1">
    <source>
        <dbReference type="EMBL" id="OIR20439.1"/>
    </source>
</evidence>